<sequence length="621" mass="67581">MQAIDVPATVTTRLKELRYCQDDIMKHKGTSRIFQRLPRHLRRRAMSYDVHRYPRNVRQAVKHEMDKTSVDRTTGEPIGPKKLRKAIRKRSNLLTRTFRLSRPNVWLETHLWNVKRFHMAPHFGYTIPTSATMKGIRTVWRIANSGAVVHDMSYYTPVEVPDVAALPTRGTPLQVDVGALLPDMGLPLTLPIAIAGDRAFIVVHSTLADALVDAIPGAVSRRDALCGYRLVGPASLDVARTALVPVNNTAPTMAPGSRPDPTRSSYVTVEDPRIKVVRSFNGADPYGLLPMNKRRDPPHPQETAVGPGQAKEMIAQLNPAVGETPAPAPPAWPWPADDGDVTVDRDALGDLGRPVPTWQLNESRADQITGPPAPGPRPTVCITPCPMGDLPGLLVLAPANWGGFVYRGLVHARAHPLGREEWRYLAHETGRALYPEDCPLTAPGYGCMVARAWDALETWRRRPPAKRAPVDAGTLPAPFMPPISAALGDQYAECERALVAAASSVDGTTRAKAGEKRHAANIRKTWLLTKRPDMAAPHTEGQGASTSVPVAPIPTDPPRLSGQRVVLFECESGRPRSCGRIGAGFVLESWFSLPAGRVRGLAVDVGLGEDAGVTFSDVPFV</sequence>
<dbReference type="InterPro" id="IPR009723">
    <property type="entry name" value="Pop1_N"/>
</dbReference>
<name>A0A8J6EBH1_9EUKA</name>
<dbReference type="OrthoDB" id="442863at2759"/>
<dbReference type="PANTHER" id="PTHR22731">
    <property type="entry name" value="RIBONUCLEASES P/MRP PROTEIN SUBUNIT POP1"/>
    <property type="match status" value="1"/>
</dbReference>
<keyword evidence="8" id="KW-1185">Reference proteome</keyword>
<feature type="domain" description="Pop1 N-terminal" evidence="5">
    <location>
        <begin position="101"/>
        <end position="159"/>
    </location>
</feature>
<evidence type="ECO:0000256" key="2">
    <source>
        <dbReference type="ARBA" id="ARBA00022694"/>
    </source>
</evidence>
<dbReference type="InterPro" id="IPR039182">
    <property type="entry name" value="Pop1"/>
</dbReference>
<dbReference type="EMBL" id="JAHDYR010000003">
    <property type="protein sequence ID" value="KAG9397180.1"/>
    <property type="molecule type" value="Genomic_DNA"/>
</dbReference>
<comment type="caution">
    <text evidence="7">The sequence shown here is derived from an EMBL/GenBank/DDBJ whole genome shotgun (WGS) entry which is preliminary data.</text>
</comment>
<evidence type="ECO:0000313" key="8">
    <source>
        <dbReference type="Proteomes" id="UP000717585"/>
    </source>
</evidence>
<comment type="subcellular location">
    <subcellularLocation>
        <location evidence="1">Nucleus</location>
    </subcellularLocation>
</comment>
<dbReference type="InterPro" id="IPR012590">
    <property type="entry name" value="POPLD_dom"/>
</dbReference>
<feature type="domain" description="POPLD" evidence="6">
    <location>
        <begin position="393"/>
        <end position="481"/>
    </location>
</feature>
<dbReference type="GO" id="GO:0005655">
    <property type="term" value="C:nucleolar ribonuclease P complex"/>
    <property type="evidence" value="ECO:0007669"/>
    <property type="project" value="InterPro"/>
</dbReference>
<dbReference type="AlphaFoldDB" id="A0A8J6EBH1"/>
<dbReference type="Proteomes" id="UP000717585">
    <property type="component" value="Unassembled WGS sequence"/>
</dbReference>
<dbReference type="Pfam" id="PF08170">
    <property type="entry name" value="POPLD"/>
    <property type="match status" value="1"/>
</dbReference>
<organism evidence="7 8">
    <name type="scientific">Carpediemonas membranifera</name>
    <dbReference type="NCBI Taxonomy" id="201153"/>
    <lineage>
        <taxon>Eukaryota</taxon>
        <taxon>Metamonada</taxon>
        <taxon>Carpediemonas-like organisms</taxon>
        <taxon>Carpediemonas</taxon>
    </lineage>
</organism>
<dbReference type="PANTHER" id="PTHR22731:SF3">
    <property type="entry name" value="RIBONUCLEASES P_MRP PROTEIN SUBUNIT POP1"/>
    <property type="match status" value="1"/>
</dbReference>
<evidence type="ECO:0000259" key="6">
    <source>
        <dbReference type="Pfam" id="PF08170"/>
    </source>
</evidence>
<feature type="domain" description="Pop1 N-terminal" evidence="5">
    <location>
        <begin position="13"/>
        <end position="93"/>
    </location>
</feature>
<dbReference type="GO" id="GO:0000172">
    <property type="term" value="C:ribonuclease MRP complex"/>
    <property type="evidence" value="ECO:0007669"/>
    <property type="project" value="InterPro"/>
</dbReference>
<keyword evidence="3" id="KW-0539">Nucleus</keyword>
<dbReference type="GO" id="GO:0001682">
    <property type="term" value="P:tRNA 5'-leader removal"/>
    <property type="evidence" value="ECO:0007669"/>
    <property type="project" value="InterPro"/>
</dbReference>
<gene>
    <name evidence="7" type="ORF">J8273_1089</name>
</gene>
<evidence type="ECO:0000256" key="4">
    <source>
        <dbReference type="SAM" id="MobiDB-lite"/>
    </source>
</evidence>
<evidence type="ECO:0000256" key="1">
    <source>
        <dbReference type="ARBA" id="ARBA00004123"/>
    </source>
</evidence>
<protein>
    <submittedName>
        <fullName evidence="7">Ribonucleases P/MRP protein subunit POP1</fullName>
    </submittedName>
</protein>
<keyword evidence="2" id="KW-0819">tRNA processing</keyword>
<feature type="region of interest" description="Disordered" evidence="4">
    <location>
        <begin position="287"/>
        <end position="306"/>
    </location>
</feature>
<evidence type="ECO:0000313" key="7">
    <source>
        <dbReference type="EMBL" id="KAG9397180.1"/>
    </source>
</evidence>
<proteinExistence type="predicted"/>
<evidence type="ECO:0000259" key="5">
    <source>
        <dbReference type="Pfam" id="PF06978"/>
    </source>
</evidence>
<evidence type="ECO:0000256" key="3">
    <source>
        <dbReference type="ARBA" id="ARBA00023242"/>
    </source>
</evidence>
<dbReference type="Pfam" id="PF06978">
    <property type="entry name" value="POP1_N"/>
    <property type="match status" value="2"/>
</dbReference>
<accession>A0A8J6EBH1</accession>
<reference evidence="7" key="1">
    <citation type="submission" date="2021-05" db="EMBL/GenBank/DDBJ databases">
        <title>A free-living protist that lacks canonical eukaryotic 1 DNA replication and segregation systems.</title>
        <authorList>
            <person name="Salas-Leiva D.E."/>
            <person name="Tromer E.C."/>
            <person name="Curtis B.A."/>
            <person name="Jerlstrom-Hultqvist J."/>
            <person name="Kolisko M."/>
            <person name="Yi Z."/>
            <person name="Salas-Leiva J.S."/>
            <person name="Gallot-Lavallee L."/>
            <person name="Kops G.J.P.L."/>
            <person name="Archibald J.M."/>
            <person name="Simpson A.G.B."/>
            <person name="Roger A.J."/>
        </authorList>
    </citation>
    <scope>NUCLEOTIDE SEQUENCE</scope>
    <source>
        <strain evidence="7">BICM</strain>
    </source>
</reference>